<sequence length="25" mass="2894">MTLKMTQVNYQLQKTTSETCTTVLM</sequence>
<organism evidence="1">
    <name type="scientific">Anguilla anguilla</name>
    <name type="common">European freshwater eel</name>
    <name type="synonym">Muraena anguilla</name>
    <dbReference type="NCBI Taxonomy" id="7936"/>
    <lineage>
        <taxon>Eukaryota</taxon>
        <taxon>Metazoa</taxon>
        <taxon>Chordata</taxon>
        <taxon>Craniata</taxon>
        <taxon>Vertebrata</taxon>
        <taxon>Euteleostomi</taxon>
        <taxon>Actinopterygii</taxon>
        <taxon>Neopterygii</taxon>
        <taxon>Teleostei</taxon>
        <taxon>Anguilliformes</taxon>
        <taxon>Anguillidae</taxon>
        <taxon>Anguilla</taxon>
    </lineage>
</organism>
<accession>A0A0E9P658</accession>
<reference evidence="1" key="2">
    <citation type="journal article" date="2015" name="Fish Shellfish Immunol.">
        <title>Early steps in the European eel (Anguilla anguilla)-Vibrio vulnificus interaction in the gills: Role of the RtxA13 toxin.</title>
        <authorList>
            <person name="Callol A."/>
            <person name="Pajuelo D."/>
            <person name="Ebbesson L."/>
            <person name="Teles M."/>
            <person name="MacKenzie S."/>
            <person name="Amaro C."/>
        </authorList>
    </citation>
    <scope>NUCLEOTIDE SEQUENCE</scope>
</reference>
<reference evidence="1" key="1">
    <citation type="submission" date="2014-11" db="EMBL/GenBank/DDBJ databases">
        <authorList>
            <person name="Amaro Gonzalez C."/>
        </authorList>
    </citation>
    <scope>NUCLEOTIDE SEQUENCE</scope>
</reference>
<dbReference type="AlphaFoldDB" id="A0A0E9P658"/>
<name>A0A0E9P658_ANGAN</name>
<protein>
    <submittedName>
        <fullName evidence="1">Uncharacterized protein</fullName>
    </submittedName>
</protein>
<evidence type="ECO:0000313" key="1">
    <source>
        <dbReference type="EMBL" id="JAG99387.1"/>
    </source>
</evidence>
<dbReference type="EMBL" id="GBXM01109189">
    <property type="protein sequence ID" value="JAG99387.1"/>
    <property type="molecule type" value="Transcribed_RNA"/>
</dbReference>
<proteinExistence type="predicted"/>